<comment type="caution">
    <text evidence="1">The sequence shown here is derived from an EMBL/GenBank/DDBJ whole genome shotgun (WGS) entry which is preliminary data.</text>
</comment>
<name>A0A1G2HVE2_9BACT</name>
<sequence>MLQSIKTVDQWTGNEIRSHAKPEGEEKRVAAGLNAIGGRSPGNVVQHLWPSTKISGAPSGYSDYDVVVPFLFASFGGCFGQRAAALFGHAVFHVTGTGAIEPESRYTHDEEWVRDPILLVMGSDEEWHAYQGVVVTEGALKMVEAELARRTIMGNEQFEPTGLEITFEDLAEAICQMKTWDDWRAAKESLVGTVAVAN</sequence>
<reference evidence="1 2" key="1">
    <citation type="journal article" date="2016" name="Nat. Commun.">
        <title>Thousands of microbial genomes shed light on interconnected biogeochemical processes in an aquifer system.</title>
        <authorList>
            <person name="Anantharaman K."/>
            <person name="Brown C.T."/>
            <person name="Hug L.A."/>
            <person name="Sharon I."/>
            <person name="Castelle C.J."/>
            <person name="Probst A.J."/>
            <person name="Thomas B.C."/>
            <person name="Singh A."/>
            <person name="Wilkins M.J."/>
            <person name="Karaoz U."/>
            <person name="Brodie E.L."/>
            <person name="Williams K.H."/>
            <person name="Hubbard S.S."/>
            <person name="Banfield J.F."/>
        </authorList>
    </citation>
    <scope>NUCLEOTIDE SEQUENCE [LARGE SCALE GENOMIC DNA]</scope>
</reference>
<dbReference type="EMBL" id="MHOP01000008">
    <property type="protein sequence ID" value="OGZ66201.1"/>
    <property type="molecule type" value="Genomic_DNA"/>
</dbReference>
<evidence type="ECO:0000313" key="2">
    <source>
        <dbReference type="Proteomes" id="UP000178774"/>
    </source>
</evidence>
<dbReference type="AlphaFoldDB" id="A0A1G2HVE2"/>
<evidence type="ECO:0000313" key="1">
    <source>
        <dbReference type="EMBL" id="OGZ66201.1"/>
    </source>
</evidence>
<protein>
    <submittedName>
        <fullName evidence="1">Uncharacterized protein</fullName>
    </submittedName>
</protein>
<gene>
    <name evidence="1" type="ORF">A2822_04205</name>
</gene>
<organism evidence="1 2">
    <name type="scientific">Candidatus Staskawiczbacteria bacterium RIFCSPHIGHO2_01_FULL_41_41</name>
    <dbReference type="NCBI Taxonomy" id="1802203"/>
    <lineage>
        <taxon>Bacteria</taxon>
        <taxon>Candidatus Staskawicziibacteriota</taxon>
    </lineage>
</organism>
<proteinExistence type="predicted"/>
<dbReference type="Proteomes" id="UP000178774">
    <property type="component" value="Unassembled WGS sequence"/>
</dbReference>
<accession>A0A1G2HVE2</accession>